<dbReference type="PANTHER" id="PTHR47506">
    <property type="entry name" value="TRANSCRIPTIONAL REGULATORY PROTEIN"/>
    <property type="match status" value="1"/>
</dbReference>
<keyword evidence="1" id="KW-0805">Transcription regulation</keyword>
<evidence type="ECO:0000256" key="1">
    <source>
        <dbReference type="ARBA" id="ARBA00023015"/>
    </source>
</evidence>
<evidence type="ECO:0000313" key="6">
    <source>
        <dbReference type="EMBL" id="AOR80187.1"/>
    </source>
</evidence>
<dbReference type="Pfam" id="PF00440">
    <property type="entry name" value="TetR_N"/>
    <property type="match status" value="1"/>
</dbReference>
<dbReference type="EMBL" id="CP017076">
    <property type="protein sequence ID" value="AOR80187.1"/>
    <property type="molecule type" value="Genomic_DNA"/>
</dbReference>
<dbReference type="InterPro" id="IPR009057">
    <property type="entry name" value="Homeodomain-like_sf"/>
</dbReference>
<dbReference type="Gene3D" id="1.10.357.10">
    <property type="entry name" value="Tetracycline Repressor, domain 2"/>
    <property type="match status" value="2"/>
</dbReference>
<name>A0A1D8ADI7_9SPHN</name>
<feature type="domain" description="HTH tetR-type" evidence="5">
    <location>
        <begin position="217"/>
        <end position="277"/>
    </location>
</feature>
<dbReference type="InterPro" id="IPR001647">
    <property type="entry name" value="HTH_TetR"/>
</dbReference>
<proteinExistence type="predicted"/>
<gene>
    <name evidence="6" type="ORF">BES08_24910</name>
</gene>
<dbReference type="PROSITE" id="PS50977">
    <property type="entry name" value="HTH_TETR_2"/>
    <property type="match status" value="1"/>
</dbReference>
<accession>A0A1D8ADI7</accession>
<dbReference type="AlphaFoldDB" id="A0A1D8ADI7"/>
<dbReference type="SUPFAM" id="SSF46689">
    <property type="entry name" value="Homeodomain-like"/>
    <property type="match status" value="1"/>
</dbReference>
<dbReference type="PANTHER" id="PTHR47506:SF6">
    <property type="entry name" value="HTH-TYPE TRANSCRIPTIONAL REPRESSOR NEMR"/>
    <property type="match status" value="1"/>
</dbReference>
<geneLocation type="plasmid" evidence="6 7">
    <name>pSA1</name>
</geneLocation>
<evidence type="ECO:0000256" key="3">
    <source>
        <dbReference type="ARBA" id="ARBA00023163"/>
    </source>
</evidence>
<evidence type="ECO:0000256" key="2">
    <source>
        <dbReference type="ARBA" id="ARBA00023125"/>
    </source>
</evidence>
<protein>
    <recommendedName>
        <fullName evidence="5">HTH tetR-type domain-containing protein</fullName>
    </recommendedName>
</protein>
<evidence type="ECO:0000256" key="4">
    <source>
        <dbReference type="PROSITE-ProRule" id="PRU00335"/>
    </source>
</evidence>
<reference evidence="7" key="1">
    <citation type="journal article" date="2017" name="J. Biotechnol.">
        <title>Complete genome sequence of Novosphingobium resinovorum SA1, a versatile xenobiotic-degrading bacterium capable of utilizing sulfanilic acid.</title>
        <authorList>
            <person name="Hegedus B."/>
            <person name="Kos P.B."/>
            <person name="Balint B."/>
            <person name="Maroti G."/>
            <person name="Gan H.M."/>
            <person name="Perei K."/>
            <person name="Rakhely G."/>
        </authorList>
    </citation>
    <scope>NUCLEOTIDE SEQUENCE [LARGE SCALE GENOMIC DNA]</scope>
    <source>
        <strain evidence="7">SA1</strain>
    </source>
</reference>
<sequence>MKAAESSSFDRFITVVTGQWEMLGAAGMSARRISGLTKAPVSSIYHHFGSLEHLLLASQRQCLVEAKLWCDRQCRQFDGLDASPAAFAGFFAQITDGWCEEQRGLAFAWRECQLLAHQSPLFGDAAREWAALWQRFWSEASRRFGLGADSIVAQRVFENESFFHMIRWRRLVDRAALDETARTLGAWLTGTALPAAPWREFAREAALRSMPVLPDRDETAARIVETAARIIDEDGLARLTHRAVAERTGLTLGTVSHKFRTKPALLEAAFEGLYRANVERLQAEAPARDTARDLADALARDLAGMMQRGGNARGRDELLVATARDASLRQFGAQLRYLRGRTSHGALQDLVGARRRVGVTEAALFSGFLTSQLRAHAGHPEEIAPQIRSELGVMVGLARDVA</sequence>
<keyword evidence="6" id="KW-0614">Plasmid</keyword>
<keyword evidence="2 4" id="KW-0238">DNA-binding</keyword>
<feature type="DNA-binding region" description="H-T-H motif" evidence="4">
    <location>
        <begin position="240"/>
        <end position="259"/>
    </location>
</feature>
<keyword evidence="7" id="KW-1185">Reference proteome</keyword>
<evidence type="ECO:0000313" key="7">
    <source>
        <dbReference type="Proteomes" id="UP000094626"/>
    </source>
</evidence>
<dbReference type="GO" id="GO:0003677">
    <property type="term" value="F:DNA binding"/>
    <property type="evidence" value="ECO:0007669"/>
    <property type="project" value="UniProtKB-UniRule"/>
</dbReference>
<dbReference type="Proteomes" id="UP000094626">
    <property type="component" value="Plasmid pSA1"/>
</dbReference>
<dbReference type="KEGG" id="nre:BES08_24910"/>
<evidence type="ECO:0000259" key="5">
    <source>
        <dbReference type="PROSITE" id="PS50977"/>
    </source>
</evidence>
<keyword evidence="3" id="KW-0804">Transcription</keyword>
<organism evidence="6 7">
    <name type="scientific">Novosphingobium resinovorum</name>
    <dbReference type="NCBI Taxonomy" id="158500"/>
    <lineage>
        <taxon>Bacteria</taxon>
        <taxon>Pseudomonadati</taxon>
        <taxon>Pseudomonadota</taxon>
        <taxon>Alphaproteobacteria</taxon>
        <taxon>Sphingomonadales</taxon>
        <taxon>Sphingomonadaceae</taxon>
        <taxon>Novosphingobium</taxon>
    </lineage>
</organism>